<organism evidence="9 10">
    <name type="scientific">Cryobacterium melibiosiphilum</name>
    <dbReference type="NCBI Taxonomy" id="995039"/>
    <lineage>
        <taxon>Bacteria</taxon>
        <taxon>Bacillati</taxon>
        <taxon>Actinomycetota</taxon>
        <taxon>Actinomycetes</taxon>
        <taxon>Micrococcales</taxon>
        <taxon>Microbacteriaceae</taxon>
        <taxon>Cryobacterium</taxon>
    </lineage>
</organism>
<keyword evidence="10" id="KW-1185">Reference proteome</keyword>
<evidence type="ECO:0000313" key="10">
    <source>
        <dbReference type="Proteomes" id="UP000272015"/>
    </source>
</evidence>
<feature type="region of interest" description="Sigma-70 factor domain-3" evidence="5">
    <location>
        <begin position="294"/>
        <end position="370"/>
    </location>
</feature>
<dbReference type="EMBL" id="QZVS01000075">
    <property type="protein sequence ID" value="RJT89222.1"/>
    <property type="molecule type" value="Genomic_DNA"/>
</dbReference>
<feature type="domain" description="RNA polymerase sigma-70" evidence="8">
    <location>
        <begin position="408"/>
        <end position="434"/>
    </location>
</feature>
<keyword evidence="1 5" id="KW-0805">Transcription regulation</keyword>
<keyword evidence="5" id="KW-0963">Cytoplasm</keyword>
<dbReference type="PROSITE" id="PS00716">
    <property type="entry name" value="SIGMA70_2"/>
    <property type="match status" value="1"/>
</dbReference>
<dbReference type="InterPro" id="IPR000943">
    <property type="entry name" value="RNA_pol_sigma70"/>
</dbReference>
<feature type="compositionally biased region" description="Low complexity" evidence="6">
    <location>
        <begin position="13"/>
        <end position="71"/>
    </location>
</feature>
<evidence type="ECO:0000259" key="7">
    <source>
        <dbReference type="PROSITE" id="PS00715"/>
    </source>
</evidence>
<feature type="DNA-binding region" description="H-T-H motif" evidence="5">
    <location>
        <begin position="409"/>
        <end position="428"/>
    </location>
</feature>
<dbReference type="Gene3D" id="1.10.601.10">
    <property type="entry name" value="RNA Polymerase Primary Sigma Factor"/>
    <property type="match status" value="2"/>
</dbReference>
<proteinExistence type="inferred from homology"/>
<dbReference type="FunFam" id="1.10.601.10:FF:000001">
    <property type="entry name" value="RNA polymerase sigma factor SigA"/>
    <property type="match status" value="1"/>
</dbReference>
<dbReference type="InterPro" id="IPR028630">
    <property type="entry name" value="Sigma70_RpoD"/>
</dbReference>
<comment type="caution">
    <text evidence="9">The sequence shown here is derived from an EMBL/GenBank/DDBJ whole genome shotgun (WGS) entry which is preliminary data.</text>
</comment>
<dbReference type="InterPro" id="IPR012760">
    <property type="entry name" value="RNA_pol_sigma_RpoD_C"/>
</dbReference>
<evidence type="ECO:0000256" key="6">
    <source>
        <dbReference type="SAM" id="MobiDB-lite"/>
    </source>
</evidence>
<dbReference type="GO" id="GO:0005737">
    <property type="term" value="C:cytoplasm"/>
    <property type="evidence" value="ECO:0007669"/>
    <property type="project" value="UniProtKB-SubCell"/>
</dbReference>
<reference evidence="9 10" key="1">
    <citation type="submission" date="2018-09" db="EMBL/GenBank/DDBJ databases">
        <title>Novel species of Cryobacterium.</title>
        <authorList>
            <person name="Liu Q."/>
            <person name="Xin Y.-H."/>
        </authorList>
    </citation>
    <scope>NUCLEOTIDE SEQUENCE [LARGE SCALE GENOMIC DNA]</scope>
    <source>
        <strain evidence="9 10">Hh39</strain>
    </source>
</reference>
<dbReference type="GO" id="GO:0003677">
    <property type="term" value="F:DNA binding"/>
    <property type="evidence" value="ECO:0007669"/>
    <property type="project" value="UniProtKB-UniRule"/>
</dbReference>
<comment type="subunit">
    <text evidence="5">Interacts transiently with the RNA polymerase catalytic core.</text>
</comment>
<comment type="similarity">
    <text evidence="5">Belongs to the sigma-70 factor family. RpoD/SigA subfamily.</text>
</comment>
<feature type="region of interest" description="Disordered" evidence="6">
    <location>
        <begin position="1"/>
        <end position="118"/>
    </location>
</feature>
<dbReference type="InterPro" id="IPR007624">
    <property type="entry name" value="RNA_pol_sigma70_r3"/>
</dbReference>
<name>A0A3A5MIK5_9MICO</name>
<dbReference type="InterPro" id="IPR013324">
    <property type="entry name" value="RNA_pol_sigma_r3/r4-like"/>
</dbReference>
<feature type="region of interest" description="Sigma-70 factor domain-4" evidence="5">
    <location>
        <begin position="383"/>
        <end position="436"/>
    </location>
</feature>
<dbReference type="FunFam" id="1.10.601.10:FF:000003">
    <property type="entry name" value="RNA polymerase sigma factor SigA"/>
    <property type="match status" value="1"/>
</dbReference>
<dbReference type="GO" id="GO:0016987">
    <property type="term" value="F:sigma factor activity"/>
    <property type="evidence" value="ECO:0007669"/>
    <property type="project" value="UniProtKB-UniRule"/>
</dbReference>
<evidence type="ECO:0000256" key="2">
    <source>
        <dbReference type="ARBA" id="ARBA00023082"/>
    </source>
</evidence>
<keyword evidence="4 5" id="KW-0804">Transcription</keyword>
<feature type="short sequence motif" description="Interaction with polymerase core subunit RpoC" evidence="5">
    <location>
        <begin position="239"/>
        <end position="242"/>
    </location>
</feature>
<dbReference type="InterPro" id="IPR013325">
    <property type="entry name" value="RNA_pol_sigma_r2"/>
</dbReference>
<feature type="domain" description="RNA polymerase sigma-70" evidence="7">
    <location>
        <begin position="239"/>
        <end position="252"/>
    </location>
</feature>
<dbReference type="AlphaFoldDB" id="A0A3A5MIK5"/>
<evidence type="ECO:0000259" key="8">
    <source>
        <dbReference type="PROSITE" id="PS00716"/>
    </source>
</evidence>
<dbReference type="NCBIfam" id="TIGR02393">
    <property type="entry name" value="RpoD_Cterm"/>
    <property type="match status" value="1"/>
</dbReference>
<dbReference type="FunFam" id="1.10.10.10:FF:000004">
    <property type="entry name" value="RNA polymerase sigma factor SigA"/>
    <property type="match status" value="1"/>
</dbReference>
<sequence>MATPEKSEATELAAAAPETAPAVQAPVVQAPVVKAPAVKKPATKTAAAKTAAAKAAAAKKAAGADAPAAEKAAPRKRAASTRAKASKDDDTSAEDPAGAHDDDDADDDQGKRAASTEPLPKGALVLSLVDDEDEVPVYSSAITGATADPVKDYLKQIGKVALLNAAEEVELAMRIEAGLFAEDKLSEMTEAEKKTPLGRELQWVAKDGARAKSHLLGANLRLVVSLAKRYTGRGMQFLDLIQEGNLGLIRAVEKFDYTKGFKFSTYATWWIRQAITRAMADQARTIRIPVHMVEVINKLARVQRQMLQDLGREPTPEELSRELDMTPEKVVEVQKYGREPISLHTPLGEDGDSEFGDLIEDTEAVVPADAVGFTMLQKQLESLLDSLSEREAGVIRMRFGLGDGMPKTLDQIGDTFGVTRERIRQIESKTMAKLRHPSRSQSLRDYLE</sequence>
<dbReference type="Pfam" id="PF00140">
    <property type="entry name" value="Sigma70_r1_2"/>
    <property type="match status" value="1"/>
</dbReference>
<protein>
    <recommendedName>
        <fullName evidence="5">RNA polymerase sigma factor SigA</fullName>
    </recommendedName>
</protein>
<dbReference type="Pfam" id="PF04539">
    <property type="entry name" value="Sigma70_r3"/>
    <property type="match status" value="1"/>
</dbReference>
<evidence type="ECO:0000256" key="5">
    <source>
        <dbReference type="HAMAP-Rule" id="MF_00963"/>
    </source>
</evidence>
<dbReference type="Gene3D" id="1.10.10.10">
    <property type="entry name" value="Winged helix-like DNA-binding domain superfamily/Winged helix DNA-binding domain"/>
    <property type="match status" value="2"/>
</dbReference>
<evidence type="ECO:0000256" key="3">
    <source>
        <dbReference type="ARBA" id="ARBA00023125"/>
    </source>
</evidence>
<gene>
    <name evidence="5" type="primary">sigA</name>
    <name evidence="9" type="ORF">D6T64_07355</name>
</gene>
<dbReference type="SUPFAM" id="SSF88659">
    <property type="entry name" value="Sigma3 and sigma4 domains of RNA polymerase sigma factors"/>
    <property type="match status" value="2"/>
</dbReference>
<dbReference type="NCBIfam" id="NF004561">
    <property type="entry name" value="PRK05901.1-3"/>
    <property type="match status" value="1"/>
</dbReference>
<dbReference type="SUPFAM" id="SSF88946">
    <property type="entry name" value="Sigma2 domain of RNA polymerase sigma factors"/>
    <property type="match status" value="1"/>
</dbReference>
<dbReference type="HAMAP" id="MF_00963">
    <property type="entry name" value="Sigma70_RpoD_SigA"/>
    <property type="match status" value="1"/>
</dbReference>
<accession>A0A3A5MIK5</accession>
<keyword evidence="3 5" id="KW-0238">DNA-binding</keyword>
<dbReference type="PRINTS" id="PR00046">
    <property type="entry name" value="SIGMA70FCT"/>
</dbReference>
<dbReference type="FunFam" id="1.10.10.10:FF:000002">
    <property type="entry name" value="RNA polymerase sigma factor SigA"/>
    <property type="match status" value="1"/>
</dbReference>
<dbReference type="PANTHER" id="PTHR30603">
    <property type="entry name" value="RNA POLYMERASE SIGMA FACTOR RPO"/>
    <property type="match status" value="1"/>
</dbReference>
<dbReference type="InterPro" id="IPR036388">
    <property type="entry name" value="WH-like_DNA-bd_sf"/>
</dbReference>
<evidence type="ECO:0000256" key="1">
    <source>
        <dbReference type="ARBA" id="ARBA00023015"/>
    </source>
</evidence>
<dbReference type="Pfam" id="PF04545">
    <property type="entry name" value="Sigma70_r4"/>
    <property type="match status" value="1"/>
</dbReference>
<dbReference type="Proteomes" id="UP000272015">
    <property type="component" value="Unassembled WGS sequence"/>
</dbReference>
<dbReference type="InterPro" id="IPR050239">
    <property type="entry name" value="Sigma-70_RNA_pol_init_factors"/>
</dbReference>
<dbReference type="InterPro" id="IPR014284">
    <property type="entry name" value="RNA_pol_sigma-70_dom"/>
</dbReference>
<dbReference type="PANTHER" id="PTHR30603:SF59">
    <property type="entry name" value="RNA POLYMERASE PRINCIPAL SIGMA FACTOR HRDA"/>
    <property type="match status" value="1"/>
</dbReference>
<dbReference type="Pfam" id="PF04542">
    <property type="entry name" value="Sigma70_r2"/>
    <property type="match status" value="1"/>
</dbReference>
<dbReference type="CDD" id="cd06171">
    <property type="entry name" value="Sigma70_r4"/>
    <property type="match status" value="1"/>
</dbReference>
<feature type="region of interest" description="Sigma-70 factor domain-2" evidence="5">
    <location>
        <begin position="215"/>
        <end position="285"/>
    </location>
</feature>
<dbReference type="RefSeq" id="WP_119973723.1">
    <property type="nucleotide sequence ID" value="NZ_JBHSQA010000013.1"/>
</dbReference>
<comment type="function">
    <text evidence="5">Sigma factors are initiation factors that promote the attachment of RNA polymerase to specific initiation sites and are then released. This sigma factor is the primary sigma factor during exponential growth.</text>
</comment>
<evidence type="ECO:0000313" key="9">
    <source>
        <dbReference type="EMBL" id="RJT89222.1"/>
    </source>
</evidence>
<dbReference type="InterPro" id="IPR007630">
    <property type="entry name" value="RNA_pol_sigma70_r4"/>
</dbReference>
<comment type="subcellular location">
    <subcellularLocation>
        <location evidence="5">Cytoplasm</location>
    </subcellularLocation>
</comment>
<keyword evidence="2 5" id="KW-0731">Sigma factor</keyword>
<dbReference type="NCBIfam" id="TIGR02937">
    <property type="entry name" value="sigma70-ECF"/>
    <property type="match status" value="1"/>
</dbReference>
<dbReference type="InterPro" id="IPR007627">
    <property type="entry name" value="RNA_pol_sigma70_r2"/>
</dbReference>
<dbReference type="GO" id="GO:0006352">
    <property type="term" value="P:DNA-templated transcription initiation"/>
    <property type="evidence" value="ECO:0007669"/>
    <property type="project" value="UniProtKB-UniRule"/>
</dbReference>
<dbReference type="PROSITE" id="PS00715">
    <property type="entry name" value="SIGMA70_1"/>
    <property type="match status" value="1"/>
</dbReference>
<dbReference type="InterPro" id="IPR009042">
    <property type="entry name" value="RNA_pol_sigma70_r1_2"/>
</dbReference>
<dbReference type="OrthoDB" id="9809557at2"/>
<evidence type="ECO:0000256" key="4">
    <source>
        <dbReference type="ARBA" id="ARBA00023163"/>
    </source>
</evidence>